<reference evidence="2" key="1">
    <citation type="journal article" date="2022" name="Front. Genet.">
        <title>Chromosome-Scale Assembly of the Dendrobium nobile Genome Provides Insights Into the Molecular Mechanism of the Biosynthesis of the Medicinal Active Ingredient of Dendrobium.</title>
        <authorList>
            <person name="Xu Q."/>
            <person name="Niu S.-C."/>
            <person name="Li K.-L."/>
            <person name="Zheng P.-J."/>
            <person name="Zhang X.-J."/>
            <person name="Jia Y."/>
            <person name="Liu Y."/>
            <person name="Niu Y.-X."/>
            <person name="Yu L.-H."/>
            <person name="Chen D.-F."/>
            <person name="Zhang G.-Q."/>
        </authorList>
    </citation>
    <scope>NUCLEOTIDE SEQUENCE</scope>
    <source>
        <tissue evidence="2">Leaf</tissue>
    </source>
</reference>
<evidence type="ECO:0000313" key="3">
    <source>
        <dbReference type="Proteomes" id="UP000829196"/>
    </source>
</evidence>
<evidence type="ECO:0000313" key="2">
    <source>
        <dbReference type="EMBL" id="KAI0493948.1"/>
    </source>
</evidence>
<name>A0A8T3ACV7_DENNO</name>
<protein>
    <submittedName>
        <fullName evidence="2">Uncharacterized protein</fullName>
    </submittedName>
</protein>
<dbReference type="EMBL" id="JAGYWB010000017">
    <property type="protein sequence ID" value="KAI0493948.1"/>
    <property type="molecule type" value="Genomic_DNA"/>
</dbReference>
<keyword evidence="1" id="KW-0472">Membrane</keyword>
<sequence>MLAFLGLIFMVLISSSSLFYIIWFISLILGGVGSWSLFLLIAGGALLGAAVGFWEKDWPSFGYSDLSFLDAFP</sequence>
<organism evidence="2 3">
    <name type="scientific">Dendrobium nobile</name>
    <name type="common">Orchid</name>
    <dbReference type="NCBI Taxonomy" id="94219"/>
    <lineage>
        <taxon>Eukaryota</taxon>
        <taxon>Viridiplantae</taxon>
        <taxon>Streptophyta</taxon>
        <taxon>Embryophyta</taxon>
        <taxon>Tracheophyta</taxon>
        <taxon>Spermatophyta</taxon>
        <taxon>Magnoliopsida</taxon>
        <taxon>Liliopsida</taxon>
        <taxon>Asparagales</taxon>
        <taxon>Orchidaceae</taxon>
        <taxon>Epidendroideae</taxon>
        <taxon>Malaxideae</taxon>
        <taxon>Dendrobiinae</taxon>
        <taxon>Dendrobium</taxon>
    </lineage>
</organism>
<feature type="transmembrane region" description="Helical" evidence="1">
    <location>
        <begin position="7"/>
        <end position="29"/>
    </location>
</feature>
<keyword evidence="1" id="KW-0812">Transmembrane</keyword>
<comment type="caution">
    <text evidence="2">The sequence shown here is derived from an EMBL/GenBank/DDBJ whole genome shotgun (WGS) entry which is preliminary data.</text>
</comment>
<dbReference type="AlphaFoldDB" id="A0A8T3ACV7"/>
<proteinExistence type="predicted"/>
<keyword evidence="3" id="KW-1185">Reference proteome</keyword>
<dbReference type="Proteomes" id="UP000829196">
    <property type="component" value="Unassembled WGS sequence"/>
</dbReference>
<feature type="transmembrane region" description="Helical" evidence="1">
    <location>
        <begin position="35"/>
        <end position="54"/>
    </location>
</feature>
<gene>
    <name evidence="2" type="ORF">KFK09_024078</name>
</gene>
<keyword evidence="1" id="KW-1133">Transmembrane helix</keyword>
<evidence type="ECO:0000256" key="1">
    <source>
        <dbReference type="SAM" id="Phobius"/>
    </source>
</evidence>
<accession>A0A8T3ACV7</accession>